<evidence type="ECO:0000256" key="8">
    <source>
        <dbReference type="SAM" id="Phobius"/>
    </source>
</evidence>
<feature type="domain" description="Cation/H+ exchanger transmembrane" evidence="9">
    <location>
        <begin position="19"/>
        <end position="395"/>
    </location>
</feature>
<dbReference type="OrthoDB" id="570124at2"/>
<keyword evidence="2" id="KW-0813">Transport</keyword>
<dbReference type="EMBL" id="FNFY01000002">
    <property type="protein sequence ID" value="SDK31003.1"/>
    <property type="molecule type" value="Genomic_DNA"/>
</dbReference>
<evidence type="ECO:0000313" key="11">
    <source>
        <dbReference type="Proteomes" id="UP000199008"/>
    </source>
</evidence>
<evidence type="ECO:0000256" key="2">
    <source>
        <dbReference type="ARBA" id="ARBA00022448"/>
    </source>
</evidence>
<dbReference type="GO" id="GO:0005886">
    <property type="term" value="C:plasma membrane"/>
    <property type="evidence" value="ECO:0007669"/>
    <property type="project" value="UniProtKB-SubCell"/>
</dbReference>
<feature type="transmembrane region" description="Helical" evidence="8">
    <location>
        <begin position="32"/>
        <end position="49"/>
    </location>
</feature>
<feature type="transmembrane region" description="Helical" evidence="8">
    <location>
        <begin position="221"/>
        <end position="238"/>
    </location>
</feature>
<keyword evidence="5 8" id="KW-1133">Transmembrane helix</keyword>
<evidence type="ECO:0000259" key="9">
    <source>
        <dbReference type="Pfam" id="PF00999"/>
    </source>
</evidence>
<organism evidence="10 11">
    <name type="scientific">Lacicoccus qingdaonensis</name>
    <dbReference type="NCBI Taxonomy" id="576118"/>
    <lineage>
        <taxon>Bacteria</taxon>
        <taxon>Bacillati</taxon>
        <taxon>Bacillota</taxon>
        <taxon>Bacilli</taxon>
        <taxon>Bacillales</taxon>
        <taxon>Salinicoccaceae</taxon>
        <taxon>Lacicoccus</taxon>
    </lineage>
</organism>
<evidence type="ECO:0000256" key="3">
    <source>
        <dbReference type="ARBA" id="ARBA00022449"/>
    </source>
</evidence>
<feature type="transmembrane region" description="Helical" evidence="8">
    <location>
        <begin position="370"/>
        <end position="390"/>
    </location>
</feature>
<evidence type="ECO:0000256" key="1">
    <source>
        <dbReference type="ARBA" id="ARBA00004651"/>
    </source>
</evidence>
<keyword evidence="4 8" id="KW-0812">Transmembrane</keyword>
<feature type="transmembrane region" description="Helical" evidence="8">
    <location>
        <begin position="297"/>
        <end position="317"/>
    </location>
</feature>
<feature type="transmembrane region" description="Helical" evidence="8">
    <location>
        <begin position="121"/>
        <end position="141"/>
    </location>
</feature>
<accession>A0A1G9AUX6</accession>
<dbReference type="InterPro" id="IPR006153">
    <property type="entry name" value="Cation/H_exchanger_TM"/>
</dbReference>
<dbReference type="PANTHER" id="PTHR32507:SF0">
    <property type="entry name" value="NA(+)_H(+) ANTIPORTER 2-RELATED"/>
    <property type="match status" value="1"/>
</dbReference>
<dbReference type="GO" id="GO:1902600">
    <property type="term" value="P:proton transmembrane transport"/>
    <property type="evidence" value="ECO:0007669"/>
    <property type="project" value="InterPro"/>
</dbReference>
<dbReference type="RefSeq" id="WP_092983986.1">
    <property type="nucleotide sequence ID" value="NZ_FNFY01000002.1"/>
</dbReference>
<dbReference type="Proteomes" id="UP000199008">
    <property type="component" value="Unassembled WGS sequence"/>
</dbReference>
<evidence type="ECO:0000256" key="6">
    <source>
        <dbReference type="ARBA" id="ARBA00023065"/>
    </source>
</evidence>
<keyword evidence="6" id="KW-0406">Ion transport</keyword>
<feature type="transmembrane region" description="Helical" evidence="8">
    <location>
        <begin position="95"/>
        <end position="115"/>
    </location>
</feature>
<feature type="transmembrane region" description="Helical" evidence="8">
    <location>
        <begin position="55"/>
        <end position="74"/>
    </location>
</feature>
<sequence>MDFTLPTLLVVAIFISLGILSQWVAGLLKFPPIVIMSIVGLLIGPVFGLTNPEEMLGSELFSTVISLAVAIILFEGSSNLNAREIKGISIAMRRILTLNALIGWTLGTLAMYFIIGFPLSISLVLSGLFIVTGPTVIQPLLKQAKVKRSVDSILRWESIILDPVGPMIALLAFYMFQFVADGFQMGLVMDYIIGFSAAAALGYGGALLFRLMLTSDILPQHLMTPIQFVFIILIFSISDTILHESGLLAITIFGFVMAQLKNQHLIFQESDHFIDDLSMISVSTVFILITSSLTMEMLSVVIAWEVLLFCLVMILIVRPASVLLSTINTELTFREKLFVSGVAPRGIVALTVAGFFGGLFNEMNTDMAEMIVPVTFALVFITVVVYGFGFKPLSKALDLSSRKPPGVIIVGESYFAIQLAIRLQEHNIPVAISDVLANQRYNIEDYGIEKISGSLLAESERMFQDMTRFDKCLLLTRSFTFNNLAFNVLSEEFGVKNVNVVAPPKTAHTTIEDWERNHILFDDDLNYRVLNKYIRENEIVEIPSSERDQLAEDDFILYHISRDKKITFNVLTSKVKNSSGSVLGVLKGARQYMKK</sequence>
<feature type="transmembrane region" description="Helical" evidence="8">
    <location>
        <begin position="337"/>
        <end position="358"/>
    </location>
</feature>
<protein>
    <submittedName>
        <fullName evidence="10">Sodium/proton antiporter, CPA1 family</fullName>
    </submittedName>
</protein>
<feature type="transmembrane region" description="Helical" evidence="8">
    <location>
        <begin position="6"/>
        <end position="25"/>
    </location>
</feature>
<dbReference type="AlphaFoldDB" id="A0A1G9AUX6"/>
<keyword evidence="11" id="KW-1185">Reference proteome</keyword>
<keyword evidence="7 8" id="KW-0472">Membrane</keyword>
<comment type="subcellular location">
    <subcellularLocation>
        <location evidence="1">Cell membrane</location>
        <topology evidence="1">Multi-pass membrane protein</topology>
    </subcellularLocation>
</comment>
<dbReference type="Pfam" id="PF00999">
    <property type="entry name" value="Na_H_Exchanger"/>
    <property type="match status" value="1"/>
</dbReference>
<evidence type="ECO:0000256" key="4">
    <source>
        <dbReference type="ARBA" id="ARBA00022692"/>
    </source>
</evidence>
<reference evidence="11" key="1">
    <citation type="submission" date="2016-10" db="EMBL/GenBank/DDBJ databases">
        <authorList>
            <person name="Varghese N."/>
            <person name="Submissions S."/>
        </authorList>
    </citation>
    <scope>NUCLEOTIDE SEQUENCE [LARGE SCALE GENOMIC DNA]</scope>
    <source>
        <strain evidence="11">CGMCC 1.8895</strain>
    </source>
</reference>
<evidence type="ECO:0000256" key="7">
    <source>
        <dbReference type="ARBA" id="ARBA00023136"/>
    </source>
</evidence>
<keyword evidence="3" id="KW-0050">Antiport</keyword>
<gene>
    <name evidence="10" type="ORF">SAMN05216216_1024</name>
</gene>
<dbReference type="STRING" id="576118.SAMN05216216_1024"/>
<feature type="transmembrane region" description="Helical" evidence="8">
    <location>
        <begin position="153"/>
        <end position="176"/>
    </location>
</feature>
<evidence type="ECO:0000256" key="5">
    <source>
        <dbReference type="ARBA" id="ARBA00022989"/>
    </source>
</evidence>
<dbReference type="PANTHER" id="PTHR32507">
    <property type="entry name" value="NA(+)/H(+) ANTIPORTER 1"/>
    <property type="match status" value="1"/>
</dbReference>
<feature type="transmembrane region" description="Helical" evidence="8">
    <location>
        <begin position="188"/>
        <end position="209"/>
    </location>
</feature>
<feature type="transmembrane region" description="Helical" evidence="8">
    <location>
        <begin position="273"/>
        <end position="291"/>
    </location>
</feature>
<dbReference type="GO" id="GO:0015297">
    <property type="term" value="F:antiporter activity"/>
    <property type="evidence" value="ECO:0007669"/>
    <property type="project" value="UniProtKB-KW"/>
</dbReference>
<name>A0A1G9AUX6_9BACL</name>
<evidence type="ECO:0000313" key="10">
    <source>
        <dbReference type="EMBL" id="SDK31003.1"/>
    </source>
</evidence>
<proteinExistence type="predicted"/>